<dbReference type="EMBL" id="MWQY01000006">
    <property type="protein sequence ID" value="ORC36267.1"/>
    <property type="molecule type" value="Genomic_DNA"/>
</dbReference>
<dbReference type="STRING" id="1963862.B4O97_06665"/>
<protein>
    <recommendedName>
        <fullName evidence="4">ABC transporter substrate-binding protein</fullName>
    </recommendedName>
</protein>
<keyword evidence="3" id="KW-1185">Reference proteome</keyword>
<name>A0A1Y1RZU1_9SPIO</name>
<accession>A0A1Y1RZU1</accession>
<feature type="signal peptide" evidence="1">
    <location>
        <begin position="1"/>
        <end position="24"/>
    </location>
</feature>
<gene>
    <name evidence="2" type="ORF">B4O97_06665</name>
</gene>
<feature type="chain" id="PRO_5012033489" description="ABC transporter substrate-binding protein" evidence="1">
    <location>
        <begin position="25"/>
        <end position="208"/>
    </location>
</feature>
<organism evidence="2 3">
    <name type="scientific">Marispirochaeta aestuarii</name>
    <dbReference type="NCBI Taxonomy" id="1963862"/>
    <lineage>
        <taxon>Bacteria</taxon>
        <taxon>Pseudomonadati</taxon>
        <taxon>Spirochaetota</taxon>
        <taxon>Spirochaetia</taxon>
        <taxon>Spirochaetales</taxon>
        <taxon>Spirochaetaceae</taxon>
        <taxon>Marispirochaeta</taxon>
    </lineage>
</organism>
<evidence type="ECO:0000256" key="1">
    <source>
        <dbReference type="SAM" id="SignalP"/>
    </source>
</evidence>
<evidence type="ECO:0000313" key="2">
    <source>
        <dbReference type="EMBL" id="ORC36267.1"/>
    </source>
</evidence>
<evidence type="ECO:0000313" key="3">
    <source>
        <dbReference type="Proteomes" id="UP000192343"/>
    </source>
</evidence>
<proteinExistence type="predicted"/>
<dbReference type="AlphaFoldDB" id="A0A1Y1RZU1"/>
<dbReference type="Proteomes" id="UP000192343">
    <property type="component" value="Unassembled WGS sequence"/>
</dbReference>
<dbReference type="Pfam" id="PF06226">
    <property type="entry name" value="DUF1007"/>
    <property type="match status" value="1"/>
</dbReference>
<sequence length="208" mass="24304">MKFPGMIRRFLLIALLCLPSILTAHPHMFIDTRLKIGIEGNSLRQVEITWYFDPMFTASIVGDFDGDRNGVFTPEETREVQEYAFSNLENYDYFTFLELNGTTHVPRRIENFRVFVENRQLVYRFSIPFDLELKEKKFAIAIYDETYFCDILFHEEAPVEFQGTRPAGWEIVENRDRSINYGGPVSVSREGKEYSGTAFPQQLQVSLR</sequence>
<evidence type="ECO:0008006" key="4">
    <source>
        <dbReference type="Google" id="ProtNLM"/>
    </source>
</evidence>
<dbReference type="InterPro" id="IPR010412">
    <property type="entry name" value="DUF1007"/>
</dbReference>
<reference evidence="2 3" key="1">
    <citation type="submission" date="2017-03" db="EMBL/GenBank/DDBJ databases">
        <title>Draft Genome sequence of Marispirochaeta sp. strain JC444.</title>
        <authorList>
            <person name="Shivani Y."/>
            <person name="Subhash Y."/>
            <person name="Sasikala C."/>
            <person name="Ramana C."/>
        </authorList>
    </citation>
    <scope>NUCLEOTIDE SEQUENCE [LARGE SCALE GENOMIC DNA]</scope>
    <source>
        <strain evidence="2 3">JC444</strain>
    </source>
</reference>
<keyword evidence="1" id="KW-0732">Signal</keyword>
<comment type="caution">
    <text evidence="2">The sequence shown here is derived from an EMBL/GenBank/DDBJ whole genome shotgun (WGS) entry which is preliminary data.</text>
</comment>